<dbReference type="STRING" id="1122124.GCA_000423165_00528"/>
<evidence type="ECO:0000256" key="8">
    <source>
        <dbReference type="ARBA" id="ARBA00023136"/>
    </source>
</evidence>
<evidence type="ECO:0000256" key="2">
    <source>
        <dbReference type="ARBA" id="ARBA00021549"/>
    </source>
</evidence>
<evidence type="ECO:0000313" key="14">
    <source>
        <dbReference type="Proteomes" id="UP000287022"/>
    </source>
</evidence>
<keyword evidence="5" id="KW-0997">Cell inner membrane</keyword>
<dbReference type="GO" id="GO:0015627">
    <property type="term" value="C:type II protein secretion system complex"/>
    <property type="evidence" value="ECO:0007669"/>
    <property type="project" value="InterPro"/>
</dbReference>
<dbReference type="PROSITE" id="PS00409">
    <property type="entry name" value="PROKAR_NTER_METHYL"/>
    <property type="match status" value="1"/>
</dbReference>
<dbReference type="AlphaFoldDB" id="A0A432Z9H7"/>
<name>A0A432Z9H7_9GAMM</name>
<protein>
    <recommendedName>
        <fullName evidence="2">Type II secretion system protein H</fullName>
    </recommendedName>
    <alternativeName>
        <fullName evidence="10">General secretion pathway protein H</fullName>
    </alternativeName>
</protein>
<evidence type="ECO:0000256" key="9">
    <source>
        <dbReference type="ARBA" id="ARBA00025772"/>
    </source>
</evidence>
<evidence type="ECO:0000256" key="4">
    <source>
        <dbReference type="ARBA" id="ARBA00022481"/>
    </source>
</evidence>
<evidence type="ECO:0000256" key="11">
    <source>
        <dbReference type="SAM" id="Phobius"/>
    </source>
</evidence>
<dbReference type="InterPro" id="IPR002416">
    <property type="entry name" value="T2SS_protein-GspH"/>
</dbReference>
<dbReference type="GO" id="GO:0015628">
    <property type="term" value="P:protein secretion by the type II secretion system"/>
    <property type="evidence" value="ECO:0007669"/>
    <property type="project" value="InterPro"/>
</dbReference>
<evidence type="ECO:0000256" key="5">
    <source>
        <dbReference type="ARBA" id="ARBA00022519"/>
    </source>
</evidence>
<dbReference type="GO" id="GO:0005886">
    <property type="term" value="C:plasma membrane"/>
    <property type="evidence" value="ECO:0007669"/>
    <property type="project" value="UniProtKB-SubCell"/>
</dbReference>
<keyword evidence="7 11" id="KW-1133">Transmembrane helix</keyword>
<dbReference type="Pfam" id="PF12019">
    <property type="entry name" value="GspH"/>
    <property type="match status" value="1"/>
</dbReference>
<reference evidence="14" key="1">
    <citation type="journal article" date="2018" name="Front. Microbiol.">
        <title>Genome-Based Analysis Reveals the Taxonomy and Diversity of the Family Idiomarinaceae.</title>
        <authorList>
            <person name="Liu Y."/>
            <person name="Lai Q."/>
            <person name="Shao Z."/>
        </authorList>
    </citation>
    <scope>NUCLEOTIDE SEQUENCE [LARGE SCALE GENOMIC DNA]</scope>
    <source>
        <strain evidence="14">c121</strain>
    </source>
</reference>
<evidence type="ECO:0000256" key="3">
    <source>
        <dbReference type="ARBA" id="ARBA00022475"/>
    </source>
</evidence>
<evidence type="ECO:0000313" key="13">
    <source>
        <dbReference type="EMBL" id="RUO74578.1"/>
    </source>
</evidence>
<evidence type="ECO:0000256" key="10">
    <source>
        <dbReference type="ARBA" id="ARBA00030775"/>
    </source>
</evidence>
<dbReference type="Pfam" id="PF07963">
    <property type="entry name" value="N_methyl"/>
    <property type="match status" value="1"/>
</dbReference>
<dbReference type="InterPro" id="IPR022346">
    <property type="entry name" value="T2SS_GspH"/>
</dbReference>
<dbReference type="Gene3D" id="3.55.40.10">
    <property type="entry name" value="minor pseudopilin epsh domain"/>
    <property type="match status" value="1"/>
</dbReference>
<keyword evidence="3" id="KW-1003">Cell membrane</keyword>
<dbReference type="NCBIfam" id="TIGR02532">
    <property type="entry name" value="IV_pilin_GFxxxE"/>
    <property type="match status" value="1"/>
</dbReference>
<evidence type="ECO:0000256" key="6">
    <source>
        <dbReference type="ARBA" id="ARBA00022692"/>
    </source>
</evidence>
<dbReference type="RefSeq" id="WP_084616829.1">
    <property type="nucleotide sequence ID" value="NZ_PIQE01000001.1"/>
</dbReference>
<evidence type="ECO:0000256" key="1">
    <source>
        <dbReference type="ARBA" id="ARBA00004377"/>
    </source>
</evidence>
<dbReference type="PRINTS" id="PR00885">
    <property type="entry name" value="BCTERIALGSPH"/>
</dbReference>
<accession>A0A432Z9H7</accession>
<organism evidence="13 14">
    <name type="scientific">Pseudidiomarina sediminum</name>
    <dbReference type="NCBI Taxonomy" id="431675"/>
    <lineage>
        <taxon>Bacteria</taxon>
        <taxon>Pseudomonadati</taxon>
        <taxon>Pseudomonadota</taxon>
        <taxon>Gammaproteobacteria</taxon>
        <taxon>Alteromonadales</taxon>
        <taxon>Idiomarinaceae</taxon>
        <taxon>Pseudidiomarina</taxon>
    </lineage>
</organism>
<dbReference type="Proteomes" id="UP000287022">
    <property type="component" value="Unassembled WGS sequence"/>
</dbReference>
<keyword evidence="8 11" id="KW-0472">Membrane</keyword>
<sequence length="208" mass="23589">MSIFSRSVKIAKQVLTTILVTGTLKATKGFTLVEVMVTLVIIALMAMAVTYVVPDRDDETLNKTADTFVQRVRYAQEYALLQHAILGLEITEQGYQFLQWQDQQWLPLDYRGLRAQEWPYGILFELESETEGLLGQDEDAIDAFFAPDEDAERDDEEQAEPQLWILGSGDISVFTLQLTSMNGDPQDIRVIESQDGYTVTIADELEQR</sequence>
<proteinExistence type="inferred from homology"/>
<dbReference type="InterPro" id="IPR012902">
    <property type="entry name" value="N_methyl_site"/>
</dbReference>
<dbReference type="EMBL" id="PIQE01000001">
    <property type="protein sequence ID" value="RUO74578.1"/>
    <property type="molecule type" value="Genomic_DNA"/>
</dbReference>
<dbReference type="InterPro" id="IPR045584">
    <property type="entry name" value="Pilin-like"/>
</dbReference>
<comment type="similarity">
    <text evidence="9">Belongs to the GSP H family.</text>
</comment>
<comment type="subcellular location">
    <subcellularLocation>
        <location evidence="1">Cell inner membrane</location>
        <topology evidence="1">Single-pass membrane protein</topology>
    </subcellularLocation>
</comment>
<feature type="transmembrane region" description="Helical" evidence="11">
    <location>
        <begin position="36"/>
        <end position="53"/>
    </location>
</feature>
<gene>
    <name evidence="13" type="primary">gspH</name>
    <name evidence="13" type="ORF">CWI80_04345</name>
</gene>
<feature type="domain" description="General secretion pathway GspH" evidence="12">
    <location>
        <begin position="65"/>
        <end position="191"/>
    </location>
</feature>
<comment type="caution">
    <text evidence="13">The sequence shown here is derived from an EMBL/GenBank/DDBJ whole genome shotgun (WGS) entry which is preliminary data.</text>
</comment>
<evidence type="ECO:0000259" key="12">
    <source>
        <dbReference type="Pfam" id="PF12019"/>
    </source>
</evidence>
<keyword evidence="4" id="KW-0488">Methylation</keyword>
<dbReference type="SUPFAM" id="SSF54523">
    <property type="entry name" value="Pili subunits"/>
    <property type="match status" value="1"/>
</dbReference>
<evidence type="ECO:0000256" key="7">
    <source>
        <dbReference type="ARBA" id="ARBA00022989"/>
    </source>
</evidence>
<keyword evidence="14" id="KW-1185">Reference proteome</keyword>
<keyword evidence="6 11" id="KW-0812">Transmembrane</keyword>